<evidence type="ECO:0000313" key="4">
    <source>
        <dbReference type="Proteomes" id="UP000001693"/>
    </source>
</evidence>
<dbReference type="AlphaFoldDB" id="B1XWY6"/>
<feature type="domain" description="DUF5636" evidence="2">
    <location>
        <begin position="57"/>
        <end position="296"/>
    </location>
</feature>
<dbReference type="Pfam" id="PF18686">
    <property type="entry name" value="DUF5636"/>
    <property type="match status" value="1"/>
</dbReference>
<name>B1XWY6_LEPCP</name>
<evidence type="ECO:0000256" key="1">
    <source>
        <dbReference type="SAM" id="MobiDB-lite"/>
    </source>
</evidence>
<sequence>MTFPITDTLTPGDFDRDFIQKYWGAARVSFAKDTRMMPLREAILQSGDLPPVKNAAQLVDDYCAIAAFLARPALVLKTLEVLEAELVLRMKKDQKTASGVSSYTPSDMTRKGHQIDCVFKTHKLLSGALAEVEFAHGFNNPGIQSHLHSNAYVLAKGEGGFVNKQWDPQERGRSSKDPLPLPGGVPTSMGNVGSQDFNRVLLRHGYQFKDVGAGNDHGEYSHRLQWYAIMTACNVTHTLALANTPLQIFKSLGSVFTRGNVVPAKPDIHFIYLWETIFDCFVDAKTAQEQKSIAWCKGTFNSPNYLNRELCTIKADALATLRVLMNVRYQKRRRDADLAISKLEKLRVQSRYKITEAYYTPKQDKERAGDSTGLLAWYLTN</sequence>
<dbReference type="KEGG" id="lch:Lcho_4083"/>
<dbReference type="EMBL" id="CP001013">
    <property type="protein sequence ID" value="ACB36335.1"/>
    <property type="molecule type" value="Genomic_DNA"/>
</dbReference>
<dbReference type="InterPro" id="IPR040708">
    <property type="entry name" value="DUF5636"/>
</dbReference>
<organism evidence="3 4">
    <name type="scientific">Leptothrix cholodnii (strain ATCC 51168 / LMG 8142 / SP-6)</name>
    <name type="common">Leptothrix discophora (strain SP-6)</name>
    <dbReference type="NCBI Taxonomy" id="395495"/>
    <lineage>
        <taxon>Bacteria</taxon>
        <taxon>Pseudomonadati</taxon>
        <taxon>Pseudomonadota</taxon>
        <taxon>Betaproteobacteria</taxon>
        <taxon>Burkholderiales</taxon>
        <taxon>Sphaerotilaceae</taxon>
        <taxon>Leptothrix</taxon>
    </lineage>
</organism>
<dbReference type="Proteomes" id="UP000001693">
    <property type="component" value="Chromosome"/>
</dbReference>
<feature type="region of interest" description="Disordered" evidence="1">
    <location>
        <begin position="164"/>
        <end position="188"/>
    </location>
</feature>
<feature type="compositionally biased region" description="Basic and acidic residues" evidence="1">
    <location>
        <begin position="167"/>
        <end position="176"/>
    </location>
</feature>
<dbReference type="STRING" id="395495.Lcho_4083"/>
<proteinExistence type="predicted"/>
<evidence type="ECO:0000259" key="2">
    <source>
        <dbReference type="Pfam" id="PF18686"/>
    </source>
</evidence>
<accession>B1XWY6</accession>
<reference evidence="3 4" key="1">
    <citation type="submission" date="2008-03" db="EMBL/GenBank/DDBJ databases">
        <title>Complete sequence of Leptothrix cholodnii SP-6.</title>
        <authorList>
            <consortium name="US DOE Joint Genome Institute"/>
            <person name="Copeland A."/>
            <person name="Lucas S."/>
            <person name="Lapidus A."/>
            <person name="Glavina del Rio T."/>
            <person name="Dalin E."/>
            <person name="Tice H."/>
            <person name="Bruce D."/>
            <person name="Goodwin L."/>
            <person name="Pitluck S."/>
            <person name="Chertkov O."/>
            <person name="Brettin T."/>
            <person name="Detter J.C."/>
            <person name="Han C."/>
            <person name="Kuske C.R."/>
            <person name="Schmutz J."/>
            <person name="Larimer F."/>
            <person name="Land M."/>
            <person name="Hauser L."/>
            <person name="Kyrpides N."/>
            <person name="Lykidis A."/>
            <person name="Emerson D."/>
            <person name="Richardson P."/>
        </authorList>
    </citation>
    <scope>NUCLEOTIDE SEQUENCE [LARGE SCALE GENOMIC DNA]</scope>
    <source>
        <strain evidence="4">ATCC 51168 / LMG 8142 / SP-6</strain>
    </source>
</reference>
<protein>
    <recommendedName>
        <fullName evidence="2">DUF5636 domain-containing protein</fullName>
    </recommendedName>
</protein>
<keyword evidence="4" id="KW-1185">Reference proteome</keyword>
<dbReference type="OrthoDB" id="8996093at2"/>
<evidence type="ECO:0000313" key="3">
    <source>
        <dbReference type="EMBL" id="ACB36335.1"/>
    </source>
</evidence>
<dbReference type="HOGENOM" id="CLU_725214_0_0_4"/>
<dbReference type="RefSeq" id="WP_012349078.1">
    <property type="nucleotide sequence ID" value="NC_010524.1"/>
</dbReference>
<gene>
    <name evidence="3" type="ordered locus">Lcho_4083</name>
</gene>